<dbReference type="InterPro" id="IPR036373">
    <property type="entry name" value="Ribosomal_bL17_sf"/>
</dbReference>
<evidence type="ECO:0000256" key="4">
    <source>
        <dbReference type="HAMAP-Rule" id="MF_01368"/>
    </source>
</evidence>
<name>D6PDF5_9BACT</name>
<dbReference type="Gene3D" id="3.90.1030.10">
    <property type="entry name" value="Ribosomal protein L17"/>
    <property type="match status" value="1"/>
</dbReference>
<accession>D6PDF5</accession>
<evidence type="ECO:0000256" key="6">
    <source>
        <dbReference type="SAM" id="MobiDB-lite"/>
    </source>
</evidence>
<evidence type="ECO:0000256" key="3">
    <source>
        <dbReference type="ARBA" id="ARBA00023274"/>
    </source>
</evidence>
<sequence>MRHRKHNHQLGVKTAHRTSMLANLCCSLIENGRIKTTLARARALRPTIEKIITLAKKAHLAQDTAKKIHYRRLAISRLRSKTATKKLFDELVEQFAAREGGYTRIYKLALPRLGDASEMALIEFVEEAASKKNKKKAKKSSKKSAPTKDEPKEQAEKEEAPTPEATEVAEPDAESGTEDVQGEETTEQESSSDTGEDSATEEVNEQPEVEESGEDSKVEKKDSEESK</sequence>
<dbReference type="InterPro" id="IPR047859">
    <property type="entry name" value="Ribosomal_bL17_CS"/>
</dbReference>
<dbReference type="PANTHER" id="PTHR14413">
    <property type="entry name" value="RIBOSOMAL PROTEIN L17"/>
    <property type="match status" value="1"/>
</dbReference>
<proteinExistence type="inferred from homology"/>
<evidence type="ECO:0000256" key="1">
    <source>
        <dbReference type="ARBA" id="ARBA00008777"/>
    </source>
</evidence>
<gene>
    <name evidence="4" type="primary">rplQ</name>
</gene>
<dbReference type="InterPro" id="IPR000456">
    <property type="entry name" value="Ribosomal_bL17"/>
</dbReference>
<dbReference type="GO" id="GO:0022625">
    <property type="term" value="C:cytosolic large ribosomal subunit"/>
    <property type="evidence" value="ECO:0007669"/>
    <property type="project" value="TreeGrafter"/>
</dbReference>
<evidence type="ECO:0000256" key="2">
    <source>
        <dbReference type="ARBA" id="ARBA00022980"/>
    </source>
</evidence>
<dbReference type="Pfam" id="PF01196">
    <property type="entry name" value="Ribosomal_L17"/>
    <property type="match status" value="1"/>
</dbReference>
<feature type="region of interest" description="Disordered" evidence="6">
    <location>
        <begin position="132"/>
        <end position="227"/>
    </location>
</feature>
<feature type="compositionally biased region" description="Basic residues" evidence="6">
    <location>
        <begin position="132"/>
        <end position="142"/>
    </location>
</feature>
<reference evidence="7" key="1">
    <citation type="journal article" date="2010" name="ISME J.">
        <title>Metagenome of the Mediterranean deep chlorophyll maximum studied by direct and fosmid library 454 pyrosequencing.</title>
        <authorList>
            <person name="Ghai R."/>
            <person name="Martin-Cuadrado A.B."/>
            <person name="Molto A.G."/>
            <person name="Heredia I.G."/>
            <person name="Cabrera R."/>
            <person name="Martin J."/>
            <person name="Verdu M."/>
            <person name="Deschamps P."/>
            <person name="Moreira D."/>
            <person name="Lopez-Garcia P."/>
            <person name="Mira A."/>
            <person name="Rodriguez-Valera F."/>
        </authorList>
    </citation>
    <scope>NUCLEOTIDE SEQUENCE</scope>
</reference>
<dbReference type="PANTHER" id="PTHR14413:SF16">
    <property type="entry name" value="LARGE RIBOSOMAL SUBUNIT PROTEIN BL17M"/>
    <property type="match status" value="1"/>
</dbReference>
<feature type="compositionally biased region" description="Basic and acidic residues" evidence="6">
    <location>
        <begin position="146"/>
        <end position="160"/>
    </location>
</feature>
<dbReference type="GO" id="GO:0003735">
    <property type="term" value="F:structural constituent of ribosome"/>
    <property type="evidence" value="ECO:0007669"/>
    <property type="project" value="InterPro"/>
</dbReference>
<dbReference type="NCBIfam" id="TIGR00059">
    <property type="entry name" value="L17"/>
    <property type="match status" value="1"/>
</dbReference>
<dbReference type="AlphaFoldDB" id="D6PDF5"/>
<keyword evidence="3 4" id="KW-0687">Ribonucleoprotein</keyword>
<comment type="similarity">
    <text evidence="1 4 5">Belongs to the bacterial ribosomal protein bL17 family.</text>
</comment>
<feature type="compositionally biased region" description="Basic and acidic residues" evidence="6">
    <location>
        <begin position="214"/>
        <end position="227"/>
    </location>
</feature>
<feature type="compositionally biased region" description="Acidic residues" evidence="6">
    <location>
        <begin position="194"/>
        <end position="213"/>
    </location>
</feature>
<dbReference type="EMBL" id="GU942995">
    <property type="protein sequence ID" value="ADD93756.1"/>
    <property type="molecule type" value="Genomic_DNA"/>
</dbReference>
<dbReference type="PROSITE" id="PS01167">
    <property type="entry name" value="RIBOSOMAL_L17"/>
    <property type="match status" value="1"/>
</dbReference>
<evidence type="ECO:0000313" key="7">
    <source>
        <dbReference type="EMBL" id="ADD93756.1"/>
    </source>
</evidence>
<comment type="subunit">
    <text evidence="4">Part of the 50S ribosomal subunit. Contacts protein L32.</text>
</comment>
<organism evidence="7">
    <name type="scientific">uncultured marine bacterium MedDCM-OCT-S05-C114</name>
    <dbReference type="NCBI Taxonomy" id="743063"/>
    <lineage>
        <taxon>Bacteria</taxon>
        <taxon>environmental samples</taxon>
    </lineage>
</organism>
<evidence type="ECO:0000256" key="5">
    <source>
        <dbReference type="RuleBase" id="RU000660"/>
    </source>
</evidence>
<dbReference type="GO" id="GO:0006412">
    <property type="term" value="P:translation"/>
    <property type="evidence" value="ECO:0007669"/>
    <property type="project" value="UniProtKB-UniRule"/>
</dbReference>
<protein>
    <recommendedName>
        <fullName evidence="4">Large ribosomal subunit protein bL17</fullName>
    </recommendedName>
</protein>
<dbReference type="HAMAP" id="MF_01368">
    <property type="entry name" value="Ribosomal_bL17"/>
    <property type="match status" value="1"/>
</dbReference>
<feature type="compositionally biased region" description="Acidic residues" evidence="6">
    <location>
        <begin position="167"/>
        <end position="187"/>
    </location>
</feature>
<keyword evidence="2 4" id="KW-0689">Ribosomal protein</keyword>
<dbReference type="SUPFAM" id="SSF64263">
    <property type="entry name" value="Prokaryotic ribosomal protein L17"/>
    <property type="match status" value="1"/>
</dbReference>